<evidence type="ECO:0000256" key="2">
    <source>
        <dbReference type="ARBA" id="ARBA00022448"/>
    </source>
</evidence>
<organism evidence="8 9">
    <name type="scientific">Xylophilus rhododendri</name>
    <dbReference type="NCBI Taxonomy" id="2697032"/>
    <lineage>
        <taxon>Bacteria</taxon>
        <taxon>Pseudomonadati</taxon>
        <taxon>Pseudomonadota</taxon>
        <taxon>Betaproteobacteria</taxon>
        <taxon>Burkholderiales</taxon>
        <taxon>Xylophilus</taxon>
    </lineage>
</organism>
<comment type="subcellular location">
    <subcellularLocation>
        <location evidence="1">Cell membrane</location>
        <topology evidence="1">Multi-pass membrane protein</topology>
    </subcellularLocation>
</comment>
<keyword evidence="9" id="KW-1185">Reference proteome</keyword>
<evidence type="ECO:0000256" key="1">
    <source>
        <dbReference type="ARBA" id="ARBA00004651"/>
    </source>
</evidence>
<evidence type="ECO:0000256" key="4">
    <source>
        <dbReference type="ARBA" id="ARBA00022692"/>
    </source>
</evidence>
<keyword evidence="3" id="KW-1003">Cell membrane</keyword>
<feature type="transmembrane region" description="Helical" evidence="7">
    <location>
        <begin position="153"/>
        <end position="178"/>
    </location>
</feature>
<dbReference type="GO" id="GO:0022857">
    <property type="term" value="F:transmembrane transporter activity"/>
    <property type="evidence" value="ECO:0007669"/>
    <property type="project" value="InterPro"/>
</dbReference>
<dbReference type="PANTHER" id="PTHR30509:SF9">
    <property type="entry name" value="MULTIDRUG RESISTANCE PROTEIN MDTO"/>
    <property type="match status" value="1"/>
</dbReference>
<keyword evidence="2" id="KW-0813">Transport</keyword>
<reference evidence="8 9" key="1">
    <citation type="submission" date="2020-01" db="EMBL/GenBank/DDBJ databases">
        <title>Genome sequencing of strain KACC 21265.</title>
        <authorList>
            <person name="Heo J."/>
            <person name="Kim S.-J."/>
            <person name="Kim J.-S."/>
            <person name="Hong S.-B."/>
            <person name="Kwon S.-W."/>
        </authorList>
    </citation>
    <scope>NUCLEOTIDE SEQUENCE [LARGE SCALE GENOMIC DNA]</scope>
    <source>
        <strain evidence="8 9">KACC 21265</strain>
    </source>
</reference>
<sequence>MSQPLLLPGFLRFNRAEWLFSVKTFAAAMLAMYLANRAGLPRPFWAMTAAYIVSNPLAGATRSKALYRFLGTLLGCTATVLIVPALANAPFLLSLVLSLWLGTCLFISLLDRTPRSYVFMLAGYTAALIGFPSVEAPNLLFDTAMARVQEIGLGILCASLVHAIVLPVGMSATLSGMLDRALGDARTWLSDLLGPARTQGMVAPARREALSVDRRRLALDITQLRLLSTHIPYDTSHVRWTAGAIREMQDRIAALTPTLSALEDRLLAMEQDRGGLAPDVQDLLGSAAQWLEAGGDAATLPVLRQQVQALADDSLPAIDDGFVGPPAPHSPWTRALRIDLAARLDQLLLGWRACTVLRRDIEAGLAGHAAPLRRSAALGNRVLHRDVGMALLSAFAAVVAVGLCCFFWIYTGWPSGSVAAMMAGVFCSFFATMDDPVPAIHGFLVATLWSLPLGVLYMLVALPLIHDFGMLVLVCAPVFLVLGCYAGRPATMLMGLGMVMGISGSLALHDTASADIASFLNTNLAQIVGIVAAARVTRLIRSVGTDWSAARIRRATWRDLAGMASARRGEVQPDAYAARMLDRIALLAPRVAAGDTQPGSPRTQRVLRDLRVGDDIAQLQQLRTRLPQAGLGGLLAGIAEVFRDRIAGRAEATSNEVERSPGLLRELDRMLASALQQMPRPDHRRAVAALVGLRRNLFPEAPAALAAAPVSGVSIP</sequence>
<evidence type="ECO:0000256" key="6">
    <source>
        <dbReference type="ARBA" id="ARBA00023136"/>
    </source>
</evidence>
<dbReference type="EMBL" id="CP047650">
    <property type="protein sequence ID" value="QHI98334.1"/>
    <property type="molecule type" value="Genomic_DNA"/>
</dbReference>
<accession>A0A857J327</accession>
<gene>
    <name evidence="8" type="ORF">GT347_10225</name>
</gene>
<name>A0A857J327_9BURK</name>
<dbReference type="Proteomes" id="UP000464787">
    <property type="component" value="Chromosome"/>
</dbReference>
<feature type="transmembrane region" description="Helical" evidence="7">
    <location>
        <begin position="117"/>
        <end position="133"/>
    </location>
</feature>
<feature type="transmembrane region" description="Helical" evidence="7">
    <location>
        <begin position="440"/>
        <end position="462"/>
    </location>
</feature>
<evidence type="ECO:0000256" key="7">
    <source>
        <dbReference type="SAM" id="Phobius"/>
    </source>
</evidence>
<keyword evidence="6 7" id="KW-0472">Membrane</keyword>
<dbReference type="Pfam" id="PF04632">
    <property type="entry name" value="FUSC"/>
    <property type="match status" value="1"/>
</dbReference>
<dbReference type="RefSeq" id="WP_160551851.1">
    <property type="nucleotide sequence ID" value="NZ_CP047650.1"/>
</dbReference>
<feature type="transmembrane region" description="Helical" evidence="7">
    <location>
        <begin position="91"/>
        <end position="110"/>
    </location>
</feature>
<feature type="transmembrane region" description="Helical" evidence="7">
    <location>
        <begin position="390"/>
        <end position="410"/>
    </location>
</feature>
<evidence type="ECO:0000256" key="5">
    <source>
        <dbReference type="ARBA" id="ARBA00022989"/>
    </source>
</evidence>
<feature type="transmembrane region" description="Helical" evidence="7">
    <location>
        <begin position="468"/>
        <end position="486"/>
    </location>
</feature>
<dbReference type="AlphaFoldDB" id="A0A857J327"/>
<feature type="transmembrane region" description="Helical" evidence="7">
    <location>
        <begin position="65"/>
        <end position="85"/>
    </location>
</feature>
<evidence type="ECO:0000313" key="8">
    <source>
        <dbReference type="EMBL" id="QHI98334.1"/>
    </source>
</evidence>
<feature type="transmembrane region" description="Helical" evidence="7">
    <location>
        <begin position="18"/>
        <end position="35"/>
    </location>
</feature>
<dbReference type="PANTHER" id="PTHR30509">
    <property type="entry name" value="P-HYDROXYBENZOIC ACID EFFLUX PUMP SUBUNIT-RELATED"/>
    <property type="match status" value="1"/>
</dbReference>
<evidence type="ECO:0000256" key="3">
    <source>
        <dbReference type="ARBA" id="ARBA00022475"/>
    </source>
</evidence>
<keyword evidence="4 7" id="KW-0812">Transmembrane</keyword>
<keyword evidence="5 7" id="KW-1133">Transmembrane helix</keyword>
<dbReference type="InterPro" id="IPR006726">
    <property type="entry name" value="PHBA_efflux_AaeB/fusaric-R"/>
</dbReference>
<dbReference type="GO" id="GO:0005886">
    <property type="term" value="C:plasma membrane"/>
    <property type="evidence" value="ECO:0007669"/>
    <property type="project" value="UniProtKB-SubCell"/>
</dbReference>
<proteinExistence type="predicted"/>
<dbReference type="KEGG" id="xyk:GT347_10225"/>
<protein>
    <submittedName>
        <fullName evidence="8">FUSC family protein</fullName>
    </submittedName>
</protein>
<evidence type="ECO:0000313" key="9">
    <source>
        <dbReference type="Proteomes" id="UP000464787"/>
    </source>
</evidence>